<reference evidence="1 2" key="1">
    <citation type="submission" date="2021-03" db="EMBL/GenBank/DDBJ databases">
        <title>Sequencing the genomes of 1000 actinobacteria strains.</title>
        <authorList>
            <person name="Klenk H.-P."/>
        </authorList>
    </citation>
    <scope>NUCLEOTIDE SEQUENCE [LARGE SCALE GENOMIC DNA]</scope>
    <source>
        <strain evidence="1 2">DSM 15454</strain>
    </source>
</reference>
<protein>
    <submittedName>
        <fullName evidence="1">Transcriptional regulator</fullName>
    </submittedName>
</protein>
<dbReference type="EMBL" id="JAGIOE010000001">
    <property type="protein sequence ID" value="MBP2375634.1"/>
    <property type="molecule type" value="Genomic_DNA"/>
</dbReference>
<gene>
    <name evidence="1" type="ORF">JOF46_003546</name>
</gene>
<dbReference type="RefSeq" id="WP_209909559.1">
    <property type="nucleotide sequence ID" value="NZ_BAAAMI010000013.1"/>
</dbReference>
<evidence type="ECO:0000313" key="2">
    <source>
        <dbReference type="Proteomes" id="UP000766570"/>
    </source>
</evidence>
<accession>A0ABS4WHE8</accession>
<evidence type="ECO:0000313" key="1">
    <source>
        <dbReference type="EMBL" id="MBP2375634.1"/>
    </source>
</evidence>
<keyword evidence="2" id="KW-1185">Reference proteome</keyword>
<sequence length="99" mass="11298">MTFAEEHHPIGPREKLIVRACHWAHDQLKEQDIAVPAIARQLGMDRHTIWESIKALAQLDLADPKCLEGVRTRGVDERTWKGTGFPSGRVLTEFIDHTF</sequence>
<dbReference type="Proteomes" id="UP000766570">
    <property type="component" value="Unassembled WGS sequence"/>
</dbReference>
<comment type="caution">
    <text evidence="1">The sequence shown here is derived from an EMBL/GenBank/DDBJ whole genome shotgun (WGS) entry which is preliminary data.</text>
</comment>
<name>A0ABS4WHE8_9MICC</name>
<proteinExistence type="predicted"/>
<organism evidence="1 2">
    <name type="scientific">Paeniglutamicibacter psychrophenolicus</name>
    <dbReference type="NCBI Taxonomy" id="257454"/>
    <lineage>
        <taxon>Bacteria</taxon>
        <taxon>Bacillati</taxon>
        <taxon>Actinomycetota</taxon>
        <taxon>Actinomycetes</taxon>
        <taxon>Micrococcales</taxon>
        <taxon>Micrococcaceae</taxon>
        <taxon>Paeniglutamicibacter</taxon>
    </lineage>
</organism>